<dbReference type="EMBL" id="JAJDKZ010000378">
    <property type="protein sequence ID" value="MCB8611729.1"/>
    <property type="molecule type" value="Genomic_DNA"/>
</dbReference>
<dbReference type="Proteomes" id="UP001198439">
    <property type="component" value="Unassembled WGS sequence"/>
</dbReference>
<organism evidence="2 3">
    <name type="scientific">Faecalibacillus faecis</name>
    <dbReference type="NCBI Taxonomy" id="1982628"/>
    <lineage>
        <taxon>Bacteria</taxon>
        <taxon>Bacillati</taxon>
        <taxon>Bacillota</taxon>
        <taxon>Erysipelotrichia</taxon>
        <taxon>Erysipelotrichales</taxon>
        <taxon>Coprobacillaceae</taxon>
        <taxon>Faecalibacillus</taxon>
    </lineage>
</organism>
<evidence type="ECO:0000256" key="1">
    <source>
        <dbReference type="SAM" id="MobiDB-lite"/>
    </source>
</evidence>
<feature type="region of interest" description="Disordered" evidence="1">
    <location>
        <begin position="1"/>
        <end position="40"/>
    </location>
</feature>
<gene>
    <name evidence="2" type="ORF">LJD69_14155</name>
</gene>
<evidence type="ECO:0000313" key="2">
    <source>
        <dbReference type="EMBL" id="MCB8611729.1"/>
    </source>
</evidence>
<feature type="non-terminal residue" evidence="2">
    <location>
        <position position="1"/>
    </location>
</feature>
<dbReference type="AlphaFoldDB" id="A0AAW4VVH5"/>
<reference evidence="2" key="1">
    <citation type="submission" date="2021-10" db="EMBL/GenBank/DDBJ databases">
        <title>Collection of gut derived symbiotic bacterial strains cultured from healthy donors.</title>
        <authorList>
            <person name="Lin H."/>
            <person name="Littmann E."/>
            <person name="Kohout C."/>
            <person name="Pamer E.G."/>
        </authorList>
    </citation>
    <scope>NUCLEOTIDE SEQUENCE</scope>
    <source>
        <strain evidence="2">DFI.4.48</strain>
    </source>
</reference>
<dbReference type="RefSeq" id="WP_227280265.1">
    <property type="nucleotide sequence ID" value="NZ_JAJDKZ010000378.1"/>
</dbReference>
<comment type="caution">
    <text evidence="2">The sequence shown here is derived from an EMBL/GenBank/DDBJ whole genome shotgun (WGS) entry which is preliminary data.</text>
</comment>
<feature type="non-terminal residue" evidence="2">
    <location>
        <position position="68"/>
    </location>
</feature>
<feature type="compositionally biased region" description="Basic and acidic residues" evidence="1">
    <location>
        <begin position="22"/>
        <end position="40"/>
    </location>
</feature>
<evidence type="ECO:0008006" key="4">
    <source>
        <dbReference type="Google" id="ProtNLM"/>
    </source>
</evidence>
<evidence type="ECO:0000313" key="3">
    <source>
        <dbReference type="Proteomes" id="UP001198439"/>
    </source>
</evidence>
<accession>A0AAW4VVH5</accession>
<name>A0AAW4VVH5_9FIRM</name>
<sequence>GYQQSTITAAPHADQTVYNRVSHVEMKQKREDEETKSPAYDEKDGIKLEVDKDNIIPGDRIEYQVTVS</sequence>
<proteinExistence type="predicted"/>
<protein>
    <recommendedName>
        <fullName evidence="4">DUF11 domain-containing protein</fullName>
    </recommendedName>
</protein>